<dbReference type="EMBL" id="BAAAZC010000031">
    <property type="protein sequence ID" value="GAA3989954.1"/>
    <property type="molecule type" value="Genomic_DNA"/>
</dbReference>
<evidence type="ECO:0000313" key="7">
    <source>
        <dbReference type="EMBL" id="GAA3989954.1"/>
    </source>
</evidence>
<dbReference type="InterPro" id="IPR014284">
    <property type="entry name" value="RNA_pol_sigma-70_dom"/>
</dbReference>
<dbReference type="Gene3D" id="1.10.10.10">
    <property type="entry name" value="Winged helix-like DNA-binding domain superfamily/Winged helix DNA-binding domain"/>
    <property type="match status" value="1"/>
</dbReference>
<dbReference type="InterPro" id="IPR013325">
    <property type="entry name" value="RNA_pol_sigma_r2"/>
</dbReference>
<keyword evidence="4" id="KW-0804">Transcription</keyword>
<feature type="domain" description="RNA polymerase sigma factor 70 region 4 type 2" evidence="6">
    <location>
        <begin position="113"/>
        <end position="163"/>
    </location>
</feature>
<comment type="caution">
    <text evidence="7">The sequence shown here is derived from an EMBL/GenBank/DDBJ whole genome shotgun (WGS) entry which is preliminary data.</text>
</comment>
<dbReference type="Proteomes" id="UP001500742">
    <property type="component" value="Unassembled WGS sequence"/>
</dbReference>
<organism evidence="7 8">
    <name type="scientific">Mucilaginibacter dorajii</name>
    <dbReference type="NCBI Taxonomy" id="692994"/>
    <lineage>
        <taxon>Bacteria</taxon>
        <taxon>Pseudomonadati</taxon>
        <taxon>Bacteroidota</taxon>
        <taxon>Sphingobacteriia</taxon>
        <taxon>Sphingobacteriales</taxon>
        <taxon>Sphingobacteriaceae</taxon>
        <taxon>Mucilaginibacter</taxon>
    </lineage>
</organism>
<dbReference type="NCBIfam" id="TIGR02937">
    <property type="entry name" value="sigma70-ECF"/>
    <property type="match status" value="1"/>
</dbReference>
<keyword evidence="8" id="KW-1185">Reference proteome</keyword>
<proteinExistence type="inferred from homology"/>
<evidence type="ECO:0000256" key="2">
    <source>
        <dbReference type="ARBA" id="ARBA00023015"/>
    </source>
</evidence>
<dbReference type="SUPFAM" id="SSF88946">
    <property type="entry name" value="Sigma2 domain of RNA polymerase sigma factors"/>
    <property type="match status" value="1"/>
</dbReference>
<keyword evidence="3" id="KW-0731">Sigma factor</keyword>
<dbReference type="Pfam" id="PF08281">
    <property type="entry name" value="Sigma70_r4_2"/>
    <property type="match status" value="1"/>
</dbReference>
<evidence type="ECO:0000256" key="3">
    <source>
        <dbReference type="ARBA" id="ARBA00023082"/>
    </source>
</evidence>
<name>A0ABP7QZ84_9SPHI</name>
<evidence type="ECO:0000256" key="4">
    <source>
        <dbReference type="ARBA" id="ARBA00023163"/>
    </source>
</evidence>
<gene>
    <name evidence="7" type="primary">rpoE</name>
    <name evidence="7" type="ORF">GCM10022210_49240</name>
</gene>
<protein>
    <submittedName>
        <fullName evidence="7">RNA polymerase sigma factor RpoE</fullName>
    </submittedName>
</protein>
<evidence type="ECO:0000313" key="8">
    <source>
        <dbReference type="Proteomes" id="UP001500742"/>
    </source>
</evidence>
<feature type="domain" description="RNA polymerase sigma-70 region 2" evidence="5">
    <location>
        <begin position="21"/>
        <end position="88"/>
    </location>
</feature>
<dbReference type="InterPro" id="IPR007627">
    <property type="entry name" value="RNA_pol_sigma70_r2"/>
</dbReference>
<dbReference type="SUPFAM" id="SSF88659">
    <property type="entry name" value="Sigma3 and sigma4 domains of RNA polymerase sigma factors"/>
    <property type="match status" value="1"/>
</dbReference>
<accession>A0ABP7QZ84</accession>
<evidence type="ECO:0000259" key="6">
    <source>
        <dbReference type="Pfam" id="PF08281"/>
    </source>
</evidence>
<dbReference type="InterPro" id="IPR036388">
    <property type="entry name" value="WH-like_DNA-bd_sf"/>
</dbReference>
<comment type="similarity">
    <text evidence="1">Belongs to the sigma-70 factor family. ECF subfamily.</text>
</comment>
<dbReference type="CDD" id="cd06171">
    <property type="entry name" value="Sigma70_r4"/>
    <property type="match status" value="1"/>
</dbReference>
<dbReference type="PANTHER" id="PTHR43133">
    <property type="entry name" value="RNA POLYMERASE ECF-TYPE SIGMA FACTO"/>
    <property type="match status" value="1"/>
</dbReference>
<sequence length="171" mass="20428">MTDESLMVLVKNDDLEKASILYQRYKKKLYHFYLFRNCNDQEASEDCVQQVFYRMIKYRKSYIEGNNFGIWIYKIAQNVLYQDLKNQAKMNSIQNGFRINEMYTAEPDEYSTIRQAIQLLPEPYREVLIMSKFMELKYEEIAQISNCSVGVIKTRVFRAISQLKEKYNSIA</sequence>
<dbReference type="Gene3D" id="1.10.1740.10">
    <property type="match status" value="1"/>
</dbReference>
<dbReference type="Pfam" id="PF04542">
    <property type="entry name" value="Sigma70_r2"/>
    <property type="match status" value="1"/>
</dbReference>
<dbReference type="InterPro" id="IPR013324">
    <property type="entry name" value="RNA_pol_sigma_r3/r4-like"/>
</dbReference>
<dbReference type="InterPro" id="IPR039425">
    <property type="entry name" value="RNA_pol_sigma-70-like"/>
</dbReference>
<evidence type="ECO:0000259" key="5">
    <source>
        <dbReference type="Pfam" id="PF04542"/>
    </source>
</evidence>
<dbReference type="PANTHER" id="PTHR43133:SF51">
    <property type="entry name" value="RNA POLYMERASE SIGMA FACTOR"/>
    <property type="match status" value="1"/>
</dbReference>
<evidence type="ECO:0000256" key="1">
    <source>
        <dbReference type="ARBA" id="ARBA00010641"/>
    </source>
</evidence>
<dbReference type="InterPro" id="IPR013249">
    <property type="entry name" value="RNA_pol_sigma70_r4_t2"/>
</dbReference>
<reference evidence="8" key="1">
    <citation type="journal article" date="2019" name="Int. J. Syst. Evol. Microbiol.">
        <title>The Global Catalogue of Microorganisms (GCM) 10K type strain sequencing project: providing services to taxonomists for standard genome sequencing and annotation.</title>
        <authorList>
            <consortium name="The Broad Institute Genomics Platform"/>
            <consortium name="The Broad Institute Genome Sequencing Center for Infectious Disease"/>
            <person name="Wu L."/>
            <person name="Ma J."/>
        </authorList>
    </citation>
    <scope>NUCLEOTIDE SEQUENCE [LARGE SCALE GENOMIC DNA]</scope>
    <source>
        <strain evidence="8">JCM 16601</strain>
    </source>
</reference>
<keyword evidence="2" id="KW-0805">Transcription regulation</keyword>